<evidence type="ECO:0000313" key="2">
    <source>
        <dbReference type="EMBL" id="CAD7581665.1"/>
    </source>
</evidence>
<evidence type="ECO:0000256" key="1">
    <source>
        <dbReference type="SAM" id="MobiDB-lite"/>
    </source>
</evidence>
<reference evidence="2" key="1">
    <citation type="submission" date="2020-11" db="EMBL/GenBank/DDBJ databases">
        <authorList>
            <person name="Tran Van P."/>
        </authorList>
    </citation>
    <scope>NUCLEOTIDE SEQUENCE</scope>
</reference>
<protein>
    <submittedName>
        <fullName evidence="2">(California timema) hypothetical protein</fullName>
    </submittedName>
</protein>
<proteinExistence type="predicted"/>
<name>A0A7R9JLV2_TIMCA</name>
<accession>A0A7R9JLV2</accession>
<feature type="region of interest" description="Disordered" evidence="1">
    <location>
        <begin position="53"/>
        <end position="91"/>
    </location>
</feature>
<gene>
    <name evidence="2" type="ORF">TCMB3V08_LOCUS14198</name>
</gene>
<sequence length="149" mass="16652">MQQLNIYDKQTTYTNDYKYPKVGNRAQYVWTRVEEPRAEPPSLALVRDNETLTTRPSLIAPQGPPCTRVNPEPSVRPHEVMSPAVSLEEMEDPTARGLLVRHTYTTSTGRAGREGALPVSPQQVSARTLETRADPVQPTLITHVAILTY</sequence>
<dbReference type="EMBL" id="OE226499">
    <property type="protein sequence ID" value="CAD7581665.1"/>
    <property type="molecule type" value="Genomic_DNA"/>
</dbReference>
<dbReference type="AlphaFoldDB" id="A0A7R9JLV2"/>
<organism evidence="2">
    <name type="scientific">Timema californicum</name>
    <name type="common">California timema</name>
    <name type="synonym">Walking stick</name>
    <dbReference type="NCBI Taxonomy" id="61474"/>
    <lineage>
        <taxon>Eukaryota</taxon>
        <taxon>Metazoa</taxon>
        <taxon>Ecdysozoa</taxon>
        <taxon>Arthropoda</taxon>
        <taxon>Hexapoda</taxon>
        <taxon>Insecta</taxon>
        <taxon>Pterygota</taxon>
        <taxon>Neoptera</taxon>
        <taxon>Polyneoptera</taxon>
        <taxon>Phasmatodea</taxon>
        <taxon>Timematodea</taxon>
        <taxon>Timematoidea</taxon>
        <taxon>Timematidae</taxon>
        <taxon>Timema</taxon>
    </lineage>
</organism>